<gene>
    <name evidence="2" type="ORF">RAH46_12550</name>
</gene>
<reference evidence="2 3" key="1">
    <citation type="submission" date="2023-08" db="EMBL/GenBank/DDBJ databases">
        <title>Complete Genome Sequence of Pseudomonas entomophila TVIN A01.</title>
        <authorList>
            <person name="Shelke T."/>
            <person name="Mahar N.S."/>
            <person name="Gupta I."/>
            <person name="Gupta V."/>
        </authorList>
    </citation>
    <scope>NUCLEOTIDE SEQUENCE [LARGE SCALE GENOMIC DNA]</scope>
    <source>
        <strain evidence="2 3">TVIN-A01</strain>
    </source>
</reference>
<evidence type="ECO:0000256" key="1">
    <source>
        <dbReference type="SAM" id="MobiDB-lite"/>
    </source>
</evidence>
<evidence type="ECO:0000313" key="2">
    <source>
        <dbReference type="EMBL" id="WMW08131.1"/>
    </source>
</evidence>
<name>A0ABY9QYL1_9PSED</name>
<sequence>MIEVEQALQELDEAQIEAVAGGGQRPGDPPPQFPEWPEELFGSRAGC</sequence>
<proteinExistence type="predicted"/>
<organism evidence="2 3">
    <name type="scientific">Pseudomonas entomophila</name>
    <dbReference type="NCBI Taxonomy" id="312306"/>
    <lineage>
        <taxon>Bacteria</taxon>
        <taxon>Pseudomonadati</taxon>
        <taxon>Pseudomonadota</taxon>
        <taxon>Gammaproteobacteria</taxon>
        <taxon>Pseudomonadales</taxon>
        <taxon>Pseudomonadaceae</taxon>
        <taxon>Pseudomonas</taxon>
    </lineage>
</organism>
<keyword evidence="3" id="KW-1185">Reference proteome</keyword>
<evidence type="ECO:0000313" key="3">
    <source>
        <dbReference type="Proteomes" id="UP001183127"/>
    </source>
</evidence>
<dbReference type="RefSeq" id="WP_011534489.1">
    <property type="nucleotide sequence ID" value="NZ_CP132921.1"/>
</dbReference>
<dbReference type="Proteomes" id="UP001183127">
    <property type="component" value="Chromosome"/>
</dbReference>
<dbReference type="GeneID" id="51821221"/>
<accession>A0ABY9QYL1</accession>
<feature type="region of interest" description="Disordered" evidence="1">
    <location>
        <begin position="20"/>
        <end position="47"/>
    </location>
</feature>
<protein>
    <submittedName>
        <fullName evidence="2">Uncharacterized protein</fullName>
    </submittedName>
</protein>
<dbReference type="EMBL" id="CP132921">
    <property type="protein sequence ID" value="WMW08131.1"/>
    <property type="molecule type" value="Genomic_DNA"/>
</dbReference>